<reference evidence="2" key="1">
    <citation type="submission" date="2014-09" db="EMBL/GenBank/DDBJ databases">
        <authorList>
            <person name="Magalhaes I.L.F."/>
            <person name="Oliveira U."/>
            <person name="Santos F.R."/>
            <person name="Vidigal T.H.D.A."/>
            <person name="Brescovit A.D."/>
            <person name="Santos A.J."/>
        </authorList>
    </citation>
    <scope>NUCLEOTIDE SEQUENCE</scope>
    <source>
        <tissue evidence="2">Shoot tissue taken approximately 20 cm above the soil surface</tissue>
    </source>
</reference>
<dbReference type="AlphaFoldDB" id="A0A0A9F0V7"/>
<dbReference type="Gene3D" id="3.80.10.10">
    <property type="entry name" value="Ribonuclease Inhibitor"/>
    <property type="match status" value="1"/>
</dbReference>
<dbReference type="EMBL" id="GBRH01193037">
    <property type="protein sequence ID" value="JAE04859.1"/>
    <property type="molecule type" value="Transcribed_RNA"/>
</dbReference>
<dbReference type="PANTHER" id="PTHR48059">
    <property type="entry name" value="POLYGALACTURONASE INHIBITOR 1"/>
    <property type="match status" value="1"/>
</dbReference>
<reference evidence="2" key="2">
    <citation type="journal article" date="2015" name="Data Brief">
        <title>Shoot transcriptome of the giant reed, Arundo donax.</title>
        <authorList>
            <person name="Barrero R.A."/>
            <person name="Guerrero F.D."/>
            <person name="Moolhuijzen P."/>
            <person name="Goolsby J.A."/>
            <person name="Tidwell J."/>
            <person name="Bellgard S.E."/>
            <person name="Bellgard M.I."/>
        </authorList>
    </citation>
    <scope>NUCLEOTIDE SEQUENCE</scope>
    <source>
        <tissue evidence="2">Shoot tissue taken approximately 20 cm above the soil surface</tissue>
    </source>
</reference>
<dbReference type="SUPFAM" id="SSF52058">
    <property type="entry name" value="L domain-like"/>
    <property type="match status" value="1"/>
</dbReference>
<dbReference type="InterPro" id="IPR001611">
    <property type="entry name" value="Leu-rich_rpt"/>
</dbReference>
<comment type="subcellular location">
    <subcellularLocation>
        <location evidence="1">Cell envelope</location>
    </subcellularLocation>
</comment>
<dbReference type="InterPro" id="IPR032675">
    <property type="entry name" value="LRR_dom_sf"/>
</dbReference>
<dbReference type="InterPro" id="IPR051848">
    <property type="entry name" value="PGIP"/>
</dbReference>
<organism evidence="2">
    <name type="scientific">Arundo donax</name>
    <name type="common">Giant reed</name>
    <name type="synonym">Donax arundinaceus</name>
    <dbReference type="NCBI Taxonomy" id="35708"/>
    <lineage>
        <taxon>Eukaryota</taxon>
        <taxon>Viridiplantae</taxon>
        <taxon>Streptophyta</taxon>
        <taxon>Embryophyta</taxon>
        <taxon>Tracheophyta</taxon>
        <taxon>Spermatophyta</taxon>
        <taxon>Magnoliopsida</taxon>
        <taxon>Liliopsida</taxon>
        <taxon>Poales</taxon>
        <taxon>Poaceae</taxon>
        <taxon>PACMAD clade</taxon>
        <taxon>Arundinoideae</taxon>
        <taxon>Arundineae</taxon>
        <taxon>Arundo</taxon>
    </lineage>
</organism>
<protein>
    <submittedName>
        <fullName evidence="2">Uncharacterized protein</fullName>
    </submittedName>
</protein>
<dbReference type="Pfam" id="PF00560">
    <property type="entry name" value="LRR_1"/>
    <property type="match status" value="2"/>
</dbReference>
<sequence>MPRSLRRIPNLRYINLSGNMLGGSIPPGLLHGSFRFLILSNNQLTGKIPEDYGNRDIDTIDLSHNWLTGNPLYLFDVAKPMTKIDLSWNELAFNMTKVRFPPPDLFGP</sequence>
<evidence type="ECO:0000256" key="1">
    <source>
        <dbReference type="ARBA" id="ARBA00004196"/>
    </source>
</evidence>
<proteinExistence type="predicted"/>
<name>A0A0A9F0V7_ARUDO</name>
<accession>A0A0A9F0V7</accession>
<evidence type="ECO:0000313" key="2">
    <source>
        <dbReference type="EMBL" id="JAE04859.1"/>
    </source>
</evidence>
<dbReference type="PANTHER" id="PTHR48059:SF23">
    <property type="entry name" value="LEUCINE-RICH REPEAT-CONTAINING N-TERMINAL PLANT-TYPE DOMAIN-CONTAINING PROTEIN"/>
    <property type="match status" value="1"/>
</dbReference>